<dbReference type="InterPro" id="IPR044730">
    <property type="entry name" value="RNase_H-like_dom_plant"/>
</dbReference>
<dbReference type="Proteomes" id="UP000593561">
    <property type="component" value="Unassembled WGS sequence"/>
</dbReference>
<keyword evidence="3" id="KW-1185">Reference proteome</keyword>
<dbReference type="PANTHER" id="PTHR47074">
    <property type="entry name" value="BNAC02G40300D PROTEIN"/>
    <property type="match status" value="1"/>
</dbReference>
<proteinExistence type="predicted"/>
<reference evidence="2 3" key="1">
    <citation type="journal article" date="2019" name="Genome Biol. Evol.">
        <title>Insights into the evolution of the New World diploid cottons (Gossypium, subgenus Houzingenia) based on genome sequencing.</title>
        <authorList>
            <person name="Grover C.E."/>
            <person name="Arick M.A. 2nd"/>
            <person name="Thrash A."/>
            <person name="Conover J.L."/>
            <person name="Sanders W.S."/>
            <person name="Peterson D.G."/>
            <person name="Frelichowski J.E."/>
            <person name="Scheffler J.A."/>
            <person name="Scheffler B.E."/>
            <person name="Wendel J.F."/>
        </authorList>
    </citation>
    <scope>NUCLEOTIDE SEQUENCE [LARGE SCALE GENOMIC DNA]</scope>
    <source>
        <strain evidence="2">27</strain>
        <tissue evidence="2">Leaf</tissue>
    </source>
</reference>
<protein>
    <recommendedName>
        <fullName evidence="1">RNase H type-1 domain-containing protein</fullName>
    </recommendedName>
</protein>
<dbReference type="InterPro" id="IPR052929">
    <property type="entry name" value="RNase_H-like_EbsB-rel"/>
</dbReference>
<evidence type="ECO:0000313" key="2">
    <source>
        <dbReference type="EMBL" id="MBA0636790.1"/>
    </source>
</evidence>
<dbReference type="AlphaFoldDB" id="A0A7J8TF63"/>
<name>A0A7J8TF63_GOSDV</name>
<dbReference type="InterPro" id="IPR036397">
    <property type="entry name" value="RNaseH_sf"/>
</dbReference>
<dbReference type="GO" id="GO:0004523">
    <property type="term" value="F:RNA-DNA hybrid ribonuclease activity"/>
    <property type="evidence" value="ECO:0007669"/>
    <property type="project" value="InterPro"/>
</dbReference>
<evidence type="ECO:0000259" key="1">
    <source>
        <dbReference type="Pfam" id="PF13456"/>
    </source>
</evidence>
<dbReference type="GO" id="GO:0003676">
    <property type="term" value="F:nucleic acid binding"/>
    <property type="evidence" value="ECO:0007669"/>
    <property type="project" value="InterPro"/>
</dbReference>
<dbReference type="PANTHER" id="PTHR47074:SF61">
    <property type="entry name" value="RNASE H TYPE-1 DOMAIN-CONTAINING PROTEIN"/>
    <property type="match status" value="1"/>
</dbReference>
<comment type="caution">
    <text evidence="2">The sequence shown here is derived from an EMBL/GenBank/DDBJ whole genome shotgun (WGS) entry which is preliminary data.</text>
</comment>
<dbReference type="EMBL" id="JABFAC010247186">
    <property type="protein sequence ID" value="MBA0636790.1"/>
    <property type="molecule type" value="Genomic_DNA"/>
</dbReference>
<dbReference type="CDD" id="cd06222">
    <property type="entry name" value="RNase_H_like"/>
    <property type="match status" value="1"/>
</dbReference>
<evidence type="ECO:0000313" key="3">
    <source>
        <dbReference type="Proteomes" id="UP000593561"/>
    </source>
</evidence>
<accession>A0A7J8TF63</accession>
<gene>
    <name evidence="2" type="ORF">Godav_029401</name>
</gene>
<organism evidence="2 3">
    <name type="scientific">Gossypium davidsonii</name>
    <name type="common">Davidson's cotton</name>
    <name type="synonym">Gossypium klotzschianum subsp. davidsonii</name>
    <dbReference type="NCBI Taxonomy" id="34287"/>
    <lineage>
        <taxon>Eukaryota</taxon>
        <taxon>Viridiplantae</taxon>
        <taxon>Streptophyta</taxon>
        <taxon>Embryophyta</taxon>
        <taxon>Tracheophyta</taxon>
        <taxon>Spermatophyta</taxon>
        <taxon>Magnoliopsida</taxon>
        <taxon>eudicotyledons</taxon>
        <taxon>Gunneridae</taxon>
        <taxon>Pentapetalae</taxon>
        <taxon>rosids</taxon>
        <taxon>malvids</taxon>
        <taxon>Malvales</taxon>
        <taxon>Malvaceae</taxon>
        <taxon>Malvoideae</taxon>
        <taxon>Gossypium</taxon>
    </lineage>
</organism>
<dbReference type="Gene3D" id="3.30.420.10">
    <property type="entry name" value="Ribonuclease H-like superfamily/Ribonuclease H"/>
    <property type="match status" value="1"/>
</dbReference>
<dbReference type="InterPro" id="IPR002156">
    <property type="entry name" value="RNaseH_domain"/>
</dbReference>
<dbReference type="Pfam" id="PF13456">
    <property type="entry name" value="RVT_3"/>
    <property type="match status" value="1"/>
</dbReference>
<sequence length="287" mass="33407">MMIWRISWNFIPSFCNLKIKRVVVNTQCPRCDCEEENSYHIFQQCPTVIEVWSKLNMSWVLNQSNKNIWSWLTGIFGQGNDEQLRIFCCGLWFIWFNRNQLVYEKKKVSGTEIARKVRRYILELEATKEDKLTLHSSDKCHQVFKRGRATVHFDAAFDLHHSNIEDPFTAEAYAGLQAVKLGISLGINILEVMGDSKTVIKKCQSSSIDRSVIGAIIRDIQSKKRRYQKVEFSFIPKVNNIYAHTIATEALKSGESFYLERGIPELVQNALERRNLGEERLWQRPPD</sequence>
<feature type="domain" description="RNase H type-1" evidence="1">
    <location>
        <begin position="162"/>
        <end position="250"/>
    </location>
</feature>